<dbReference type="SUPFAM" id="SSF101908">
    <property type="entry name" value="Putative isomerase YbhE"/>
    <property type="match status" value="1"/>
</dbReference>
<dbReference type="AlphaFoldDB" id="A0AAD5XSZ1"/>
<dbReference type="EMBL" id="JADGJW010001020">
    <property type="protein sequence ID" value="KAJ3207961.1"/>
    <property type="molecule type" value="Genomic_DNA"/>
</dbReference>
<sequence>MYGMLKSLTNLVISNDTTEKPVASLLSGQFFKIFPYSKLKEELIFKDSSLEIVKATQKNHYLLRVDRIFEEGEEELINEKLSQDDGDDSELNDEVSFLIGRVKINNSLNLMKKKKKELFFHKVDNTLQWIDPLDSSSKIAYKYVPDSEKDIAKFENLLYRCMFETVYKVDQSSISQRDISDFRSVLDDDLKLFIEKKKPVIETPTKPSNPATPVASVTAKEKNNYNFVTKNVLSEKNICQKDVEFFMYSTKSQSFQSVDKGKASIIDNSSFNFSLLLTKNGSPHLLQDITPAMNPIFRTDEIALIWNWIDPVTNSANYSWLIQFESKKDLDEFRLIFAKCLYESLNKGSFDKMNKEDRNCLVDSYLEDEEMDSVESDESDSEAEQSSNQSNFQFNIDYDSDEEQDYARNQLKEDASAKNSQLIVGYKEDRCFVVRGDKIGVFKNTEDNLEFSTTITNVRTMQNQNFSPKNLMLHRKDSQLLMKRPGDDYTIHKMDLEYGKIVEEYKANDMPILDFTPTKKYSQTSLEDTFIGFNNKSIFRLDPRVSGEHKVVTEENKNYITNYNFTAAATTGNGELVVGSETGELRFYNKLGNNAVNRLIGLGEPILGVDSTENGKYLIATCKDFLIFVATEVQDKKNCFTSTLKLENRPKQVRLQLKPEDVQNMKHQGPISFTKARFNQGVGLEEKSIVTSTGPYVVTWNFRRVKQGKLYDYRIKCYTEEVVADNFKFNQDQNIIVALPQNVEMVGKGKLMVS</sequence>
<feature type="region of interest" description="Disordered" evidence="1">
    <location>
        <begin position="371"/>
        <end position="392"/>
    </location>
</feature>
<dbReference type="Proteomes" id="UP001211065">
    <property type="component" value="Unassembled WGS sequence"/>
</dbReference>
<reference evidence="5" key="1">
    <citation type="submission" date="2020-05" db="EMBL/GenBank/DDBJ databases">
        <title>Phylogenomic resolution of chytrid fungi.</title>
        <authorList>
            <person name="Stajich J.E."/>
            <person name="Amses K."/>
            <person name="Simmons R."/>
            <person name="Seto K."/>
            <person name="Myers J."/>
            <person name="Bonds A."/>
            <person name="Quandt C.A."/>
            <person name="Barry K."/>
            <person name="Liu P."/>
            <person name="Grigoriev I."/>
            <person name="Longcore J.E."/>
            <person name="James T.Y."/>
        </authorList>
    </citation>
    <scope>NUCLEOTIDE SEQUENCE</scope>
    <source>
        <strain evidence="5">JEL0476</strain>
    </source>
</reference>
<protein>
    <submittedName>
        <fullName evidence="5">Uncharacterized protein</fullName>
    </submittedName>
</protein>
<evidence type="ECO:0000259" key="4">
    <source>
        <dbReference type="Pfam" id="PF17748"/>
    </source>
</evidence>
<dbReference type="GO" id="GO:0005634">
    <property type="term" value="C:nucleus"/>
    <property type="evidence" value="ECO:0007669"/>
    <property type="project" value="TreeGrafter"/>
</dbReference>
<dbReference type="InterPro" id="IPR040979">
    <property type="entry name" value="Vid27_N"/>
</dbReference>
<feature type="domain" description="Vid27 PH-like" evidence="3">
    <location>
        <begin position="238"/>
        <end position="344"/>
    </location>
</feature>
<keyword evidence="6" id="KW-1185">Reference proteome</keyword>
<evidence type="ECO:0000259" key="2">
    <source>
        <dbReference type="Pfam" id="PF08553"/>
    </source>
</evidence>
<proteinExistence type="predicted"/>
<evidence type="ECO:0000259" key="3">
    <source>
        <dbReference type="Pfam" id="PF17747"/>
    </source>
</evidence>
<name>A0AAD5XSZ1_9FUNG</name>
<comment type="caution">
    <text evidence="5">The sequence shown here is derived from an EMBL/GenBank/DDBJ whole genome shotgun (WGS) entry which is preliminary data.</text>
</comment>
<feature type="compositionally biased region" description="Acidic residues" evidence="1">
    <location>
        <begin position="371"/>
        <end position="383"/>
    </location>
</feature>
<dbReference type="InterPro" id="IPR040458">
    <property type="entry name" value="Vid27"/>
</dbReference>
<dbReference type="Pfam" id="PF17748">
    <property type="entry name" value="VID27_N"/>
    <property type="match status" value="1"/>
</dbReference>
<dbReference type="Pfam" id="PF08553">
    <property type="entry name" value="VID27"/>
    <property type="match status" value="1"/>
</dbReference>
<accession>A0AAD5XSZ1</accession>
<feature type="domain" description="Vacuolar import/degradation Vid27 C-terminal" evidence="2">
    <location>
        <begin position="418"/>
        <end position="751"/>
    </location>
</feature>
<dbReference type="InterPro" id="IPR040768">
    <property type="entry name" value="Vid27_PH"/>
</dbReference>
<evidence type="ECO:0000256" key="1">
    <source>
        <dbReference type="SAM" id="MobiDB-lite"/>
    </source>
</evidence>
<gene>
    <name evidence="5" type="ORF">HK099_000162</name>
</gene>
<dbReference type="Pfam" id="PF17747">
    <property type="entry name" value="VID27_PH"/>
    <property type="match status" value="1"/>
</dbReference>
<dbReference type="GO" id="GO:0005737">
    <property type="term" value="C:cytoplasm"/>
    <property type="evidence" value="ECO:0007669"/>
    <property type="project" value="TreeGrafter"/>
</dbReference>
<dbReference type="PANTHER" id="PTHR31913:SF0">
    <property type="entry name" value="VACUOLAR IMPORT AND DEGRADATION PROTEIN 27"/>
    <property type="match status" value="1"/>
</dbReference>
<dbReference type="InterPro" id="IPR013863">
    <property type="entry name" value="VID27_C"/>
</dbReference>
<evidence type="ECO:0000313" key="5">
    <source>
        <dbReference type="EMBL" id="KAJ3207961.1"/>
    </source>
</evidence>
<evidence type="ECO:0000313" key="6">
    <source>
        <dbReference type="Proteomes" id="UP001211065"/>
    </source>
</evidence>
<feature type="domain" description="Vid27 N-terminal" evidence="4">
    <location>
        <begin position="4"/>
        <end position="182"/>
    </location>
</feature>
<organism evidence="5 6">
    <name type="scientific">Clydaea vesicula</name>
    <dbReference type="NCBI Taxonomy" id="447962"/>
    <lineage>
        <taxon>Eukaryota</taxon>
        <taxon>Fungi</taxon>
        <taxon>Fungi incertae sedis</taxon>
        <taxon>Chytridiomycota</taxon>
        <taxon>Chytridiomycota incertae sedis</taxon>
        <taxon>Chytridiomycetes</taxon>
        <taxon>Lobulomycetales</taxon>
        <taxon>Lobulomycetaceae</taxon>
        <taxon>Clydaea</taxon>
    </lineage>
</organism>
<dbReference type="PANTHER" id="PTHR31913">
    <property type="entry name" value="VACUOLAR IMPORT AND DEGRADATION PROTEIN 27"/>
    <property type="match status" value="1"/>
</dbReference>